<evidence type="ECO:0000259" key="9">
    <source>
        <dbReference type="SMART" id="SM00532"/>
    </source>
</evidence>
<dbReference type="GO" id="GO:0006281">
    <property type="term" value="P:DNA repair"/>
    <property type="evidence" value="ECO:0007669"/>
    <property type="project" value="UniProtKB-KW"/>
</dbReference>
<feature type="non-terminal residue" evidence="10">
    <location>
        <position position="172"/>
    </location>
</feature>
<dbReference type="Gene3D" id="1.10.287.610">
    <property type="entry name" value="Helix hairpin bin"/>
    <property type="match status" value="1"/>
</dbReference>
<dbReference type="AlphaFoldDB" id="A0A382RKP4"/>
<dbReference type="GO" id="GO:0006260">
    <property type="term" value="P:DNA replication"/>
    <property type="evidence" value="ECO:0007669"/>
    <property type="project" value="UniProtKB-KW"/>
</dbReference>
<keyword evidence="5" id="KW-0862">Zinc</keyword>
<dbReference type="GO" id="GO:0046872">
    <property type="term" value="F:metal ion binding"/>
    <property type="evidence" value="ECO:0007669"/>
    <property type="project" value="UniProtKB-KW"/>
</dbReference>
<feature type="domain" description="NAD-dependent DNA ligase N-terminal" evidence="9">
    <location>
        <begin position="2"/>
        <end position="172"/>
    </location>
</feature>
<sequence>MDILRQIQLLRAEINQHNTHYYVQDNPVVSDTEYDQLMRKLEKLEHENPKLITPDSPTQRIGAAPLSEFQSLVHRLPMLSLANAMNKDELKEFDTQVKKGLGLEADIEYAAEPKLDGLAVELVYEDGMFTHGSTRGDGTTGENITQNLKTIRAIPLSLIKNVPIPRILEIRG</sequence>
<evidence type="ECO:0000256" key="4">
    <source>
        <dbReference type="ARBA" id="ARBA00022763"/>
    </source>
</evidence>
<keyword evidence="6" id="KW-0460">Magnesium</keyword>
<protein>
    <recommendedName>
        <fullName evidence="9">NAD-dependent DNA ligase N-terminal domain-containing protein</fullName>
    </recommendedName>
</protein>
<keyword evidence="4" id="KW-0227">DNA damage</keyword>
<name>A0A382RKP4_9ZZZZ</name>
<keyword evidence="3" id="KW-0479">Metal-binding</keyword>
<keyword evidence="7" id="KW-0520">NAD</keyword>
<dbReference type="InterPro" id="IPR013839">
    <property type="entry name" value="DNAligase_adenylation"/>
</dbReference>
<dbReference type="FunFam" id="1.10.287.610:FF:000002">
    <property type="entry name" value="DNA ligase"/>
    <property type="match status" value="1"/>
</dbReference>
<organism evidence="10">
    <name type="scientific">marine metagenome</name>
    <dbReference type="NCBI Taxonomy" id="408172"/>
    <lineage>
        <taxon>unclassified sequences</taxon>
        <taxon>metagenomes</taxon>
        <taxon>ecological metagenomes</taxon>
    </lineage>
</organism>
<evidence type="ECO:0000313" key="10">
    <source>
        <dbReference type="EMBL" id="SVC97735.1"/>
    </source>
</evidence>
<keyword evidence="2" id="KW-0235">DNA replication</keyword>
<dbReference type="GO" id="GO:0003911">
    <property type="term" value="F:DNA ligase (NAD+) activity"/>
    <property type="evidence" value="ECO:0007669"/>
    <property type="project" value="InterPro"/>
</dbReference>
<evidence type="ECO:0000256" key="2">
    <source>
        <dbReference type="ARBA" id="ARBA00022705"/>
    </source>
</evidence>
<evidence type="ECO:0000256" key="6">
    <source>
        <dbReference type="ARBA" id="ARBA00022842"/>
    </source>
</evidence>
<evidence type="ECO:0000256" key="5">
    <source>
        <dbReference type="ARBA" id="ARBA00022833"/>
    </source>
</evidence>
<evidence type="ECO:0000256" key="3">
    <source>
        <dbReference type="ARBA" id="ARBA00022723"/>
    </source>
</evidence>
<dbReference type="SMART" id="SM00532">
    <property type="entry name" value="LIGANc"/>
    <property type="match status" value="1"/>
</dbReference>
<dbReference type="InterPro" id="IPR018239">
    <property type="entry name" value="DNA_ligase_AS"/>
</dbReference>
<dbReference type="InterPro" id="IPR013840">
    <property type="entry name" value="DNAligase_N"/>
</dbReference>
<evidence type="ECO:0000256" key="8">
    <source>
        <dbReference type="ARBA" id="ARBA00023204"/>
    </source>
</evidence>
<keyword evidence="1" id="KW-0436">Ligase</keyword>
<dbReference type="Gene3D" id="3.30.470.30">
    <property type="entry name" value="DNA ligase/mRNA capping enzyme"/>
    <property type="match status" value="1"/>
</dbReference>
<keyword evidence="8" id="KW-0234">DNA repair</keyword>
<evidence type="ECO:0000256" key="7">
    <source>
        <dbReference type="ARBA" id="ARBA00023027"/>
    </source>
</evidence>
<dbReference type="Pfam" id="PF01653">
    <property type="entry name" value="DNA_ligase_aden"/>
    <property type="match status" value="1"/>
</dbReference>
<evidence type="ECO:0000256" key="1">
    <source>
        <dbReference type="ARBA" id="ARBA00022598"/>
    </source>
</evidence>
<reference evidence="10" key="1">
    <citation type="submission" date="2018-05" db="EMBL/GenBank/DDBJ databases">
        <authorList>
            <person name="Lanie J.A."/>
            <person name="Ng W.-L."/>
            <person name="Kazmierczak K.M."/>
            <person name="Andrzejewski T.M."/>
            <person name="Davidsen T.M."/>
            <person name="Wayne K.J."/>
            <person name="Tettelin H."/>
            <person name="Glass J.I."/>
            <person name="Rusch D."/>
            <person name="Podicherti R."/>
            <person name="Tsui H.-C.T."/>
            <person name="Winkler M.E."/>
        </authorList>
    </citation>
    <scope>NUCLEOTIDE SEQUENCE</scope>
</reference>
<accession>A0A382RKP4</accession>
<dbReference type="SUPFAM" id="SSF56091">
    <property type="entry name" value="DNA ligase/mRNA capping enzyme, catalytic domain"/>
    <property type="match status" value="1"/>
</dbReference>
<dbReference type="PROSITE" id="PS01055">
    <property type="entry name" value="DNA_LIGASE_N1"/>
    <property type="match status" value="1"/>
</dbReference>
<dbReference type="EMBL" id="UINC01122119">
    <property type="protein sequence ID" value="SVC97735.1"/>
    <property type="molecule type" value="Genomic_DNA"/>
</dbReference>
<proteinExistence type="predicted"/>
<gene>
    <name evidence="10" type="ORF">METZ01_LOCUS350589</name>
</gene>